<keyword evidence="2" id="KW-1185">Reference proteome</keyword>
<dbReference type="EMBL" id="AZBU02000010">
    <property type="protein sequence ID" value="TKR63529.1"/>
    <property type="molecule type" value="Genomic_DNA"/>
</dbReference>
<proteinExistence type="predicted"/>
<name>A0A4U5M430_STECR</name>
<dbReference type="Proteomes" id="UP000298663">
    <property type="component" value="Unassembled WGS sequence"/>
</dbReference>
<reference evidence="1 2" key="1">
    <citation type="journal article" date="2015" name="Genome Biol.">
        <title>Comparative genomics of Steinernema reveals deeply conserved gene regulatory networks.</title>
        <authorList>
            <person name="Dillman A.R."/>
            <person name="Macchietto M."/>
            <person name="Porter C.F."/>
            <person name="Rogers A."/>
            <person name="Williams B."/>
            <person name="Antoshechkin I."/>
            <person name="Lee M.M."/>
            <person name="Goodwin Z."/>
            <person name="Lu X."/>
            <person name="Lewis E.E."/>
            <person name="Goodrich-Blair H."/>
            <person name="Stock S.P."/>
            <person name="Adams B.J."/>
            <person name="Sternberg P.W."/>
            <person name="Mortazavi A."/>
        </authorList>
    </citation>
    <scope>NUCLEOTIDE SEQUENCE [LARGE SCALE GENOMIC DNA]</scope>
    <source>
        <strain evidence="1 2">ALL</strain>
    </source>
</reference>
<gene>
    <name evidence="1" type="ORF">L596_027347</name>
</gene>
<sequence length="106" mass="11822">MMRQGGQKTRFYLVAPPPLPSKVKEYSHWLDLLESLAVTEGHRFVCTAPSHRSPFGAFALFSCAELNDILNNCETTFSVFLDLSSTPPYPFATAALKRLETLARIS</sequence>
<evidence type="ECO:0000313" key="2">
    <source>
        <dbReference type="Proteomes" id="UP000298663"/>
    </source>
</evidence>
<accession>A0A4U5M430</accession>
<comment type="caution">
    <text evidence="1">The sequence shown here is derived from an EMBL/GenBank/DDBJ whole genome shotgun (WGS) entry which is preliminary data.</text>
</comment>
<evidence type="ECO:0000313" key="1">
    <source>
        <dbReference type="EMBL" id="TKR63529.1"/>
    </source>
</evidence>
<protein>
    <submittedName>
        <fullName evidence="1">Uncharacterized protein</fullName>
    </submittedName>
</protein>
<organism evidence="1 2">
    <name type="scientific">Steinernema carpocapsae</name>
    <name type="common">Entomopathogenic nematode</name>
    <dbReference type="NCBI Taxonomy" id="34508"/>
    <lineage>
        <taxon>Eukaryota</taxon>
        <taxon>Metazoa</taxon>
        <taxon>Ecdysozoa</taxon>
        <taxon>Nematoda</taxon>
        <taxon>Chromadorea</taxon>
        <taxon>Rhabditida</taxon>
        <taxon>Tylenchina</taxon>
        <taxon>Panagrolaimomorpha</taxon>
        <taxon>Strongyloidoidea</taxon>
        <taxon>Steinernematidae</taxon>
        <taxon>Steinernema</taxon>
    </lineage>
</organism>
<reference evidence="1 2" key="2">
    <citation type="journal article" date="2019" name="G3 (Bethesda)">
        <title>Hybrid Assembly of the Genome of the Entomopathogenic Nematode Steinernema carpocapsae Identifies the X-Chromosome.</title>
        <authorList>
            <person name="Serra L."/>
            <person name="Macchietto M."/>
            <person name="Macias-Munoz A."/>
            <person name="McGill C.J."/>
            <person name="Rodriguez I.M."/>
            <person name="Rodriguez B."/>
            <person name="Murad R."/>
            <person name="Mortazavi A."/>
        </authorList>
    </citation>
    <scope>NUCLEOTIDE SEQUENCE [LARGE SCALE GENOMIC DNA]</scope>
    <source>
        <strain evidence="1 2">ALL</strain>
    </source>
</reference>
<dbReference type="AlphaFoldDB" id="A0A4U5M430"/>